<feature type="region of interest" description="Disordered" evidence="3">
    <location>
        <begin position="92"/>
        <end position="115"/>
    </location>
</feature>
<comment type="subcellular location">
    <subcellularLocation>
        <location evidence="1">Nucleus</location>
    </subcellularLocation>
</comment>
<dbReference type="CDD" id="cd00067">
    <property type="entry name" value="GAL4"/>
    <property type="match status" value="1"/>
</dbReference>
<dbReference type="Pfam" id="PF11951">
    <property type="entry name" value="Fungal_trans_2"/>
    <property type="match status" value="1"/>
</dbReference>
<dbReference type="EMBL" id="LT598449">
    <property type="protein sequence ID" value="SCU78559.1"/>
    <property type="molecule type" value="Genomic_DNA"/>
</dbReference>
<dbReference type="GO" id="GO:0005634">
    <property type="term" value="C:nucleus"/>
    <property type="evidence" value="ECO:0007669"/>
    <property type="project" value="UniProtKB-SubCell"/>
</dbReference>
<dbReference type="GO" id="GO:0045944">
    <property type="term" value="P:positive regulation of transcription by RNA polymerase II"/>
    <property type="evidence" value="ECO:0007669"/>
    <property type="project" value="TreeGrafter"/>
</dbReference>
<sequence>MSVNRDMSDSDGFIQPFERTMVLFDDDKNIIQSPTSSASQIYTPGGSMSSESTHSTLFGQQHLKGEGIPGSMHSPVAALDDIAESTDLQALQASRENTKPESHLSAADSSTTAVGNSINEDLSRAVGVNVNEPDAKAPPPPAPLGDSLGHVDVGPLPIAPEQVSRPNGAESKALKRKYSRNGCAECKRRRMKCDEGKPTCWQCARLNRECVYVIRTKNRKRRSKNEGAPVESDLPSRVQKAKFSPKPPRDMNSFVHPSATPELPITSMSSTSPVPELPSLIPSKNVNAFDANLLMRNLNDIVNMKLNDSIIYDDLKTIDFSDLDIPELNLINTEQPCPAVPISFLVDSIMTFNMSLESFKLGGSNDKYLEVFYYDCLDSIAPFFQGQSNPLRDILLSFAKGEPYLLSAILAVGASIAHRKTNNVEDEKCYCAYLSHCLGLLTEQFKDETNVYNKIEPIILTVLMLTWDCIYTMNSQWRSHLKGVTELFEKINSGSSSKVLNVAKCWFKVIETFASISTVSGGALIEENDLNLIFDPYDYQYIESLKFLNIMTPLNEFNLLRGHKEDFDLVIKEVFKALNAIRHSEKRYFSEQDGIFDKNLDYLLWSNPNTENFKQQLSYFKIQKILVEIDRQSDYVFIDKTGIIPQFNQSHPNVSKIADNAIDMVKLRSGEEIAISWYDISHQTQVLSFLLIVLLKLLGIPKESIAIQQVVHRITSFFGFLDSENPPRNLRTCYCNFAILVAGLNAIDEGTRNVIRSYYKLNGDRFQRLTEHNLNRLEKVWYGNEKGYKLEDQDVLTW</sequence>
<evidence type="ECO:0000313" key="5">
    <source>
        <dbReference type="EMBL" id="SCU78559.1"/>
    </source>
</evidence>
<dbReference type="PANTHER" id="PTHR37534">
    <property type="entry name" value="TRANSCRIPTIONAL ACTIVATOR PROTEIN UGA3"/>
    <property type="match status" value="1"/>
</dbReference>
<protein>
    <submittedName>
        <fullName evidence="5">LANO_0A03312g1_1</fullName>
    </submittedName>
</protein>
<dbReference type="Gene3D" id="4.10.240.10">
    <property type="entry name" value="Zn(2)-C6 fungal-type DNA-binding domain"/>
    <property type="match status" value="1"/>
</dbReference>
<evidence type="ECO:0000313" key="6">
    <source>
        <dbReference type="Proteomes" id="UP000189911"/>
    </source>
</evidence>
<dbReference type="PROSITE" id="PS50048">
    <property type="entry name" value="ZN2_CY6_FUNGAL_2"/>
    <property type="match status" value="1"/>
</dbReference>
<dbReference type="Pfam" id="PF00172">
    <property type="entry name" value="Zn_clus"/>
    <property type="match status" value="1"/>
</dbReference>
<accession>A0A1G4IQ08</accession>
<keyword evidence="2" id="KW-0539">Nucleus</keyword>
<dbReference type="PANTHER" id="PTHR37534:SF49">
    <property type="entry name" value="LYSINE BIOSYNTHESIS REGULATORY PROTEIN LYS14"/>
    <property type="match status" value="1"/>
</dbReference>
<evidence type="ECO:0000256" key="1">
    <source>
        <dbReference type="ARBA" id="ARBA00004123"/>
    </source>
</evidence>
<organism evidence="5 6">
    <name type="scientific">Lachancea nothofagi CBS 11611</name>
    <dbReference type="NCBI Taxonomy" id="1266666"/>
    <lineage>
        <taxon>Eukaryota</taxon>
        <taxon>Fungi</taxon>
        <taxon>Dikarya</taxon>
        <taxon>Ascomycota</taxon>
        <taxon>Saccharomycotina</taxon>
        <taxon>Saccharomycetes</taxon>
        <taxon>Saccharomycetales</taxon>
        <taxon>Saccharomycetaceae</taxon>
        <taxon>Lachancea</taxon>
    </lineage>
</organism>
<dbReference type="SMART" id="SM00066">
    <property type="entry name" value="GAL4"/>
    <property type="match status" value="1"/>
</dbReference>
<proteinExistence type="predicted"/>
<feature type="region of interest" description="Disordered" evidence="3">
    <location>
        <begin position="157"/>
        <end position="180"/>
    </location>
</feature>
<evidence type="ECO:0000256" key="3">
    <source>
        <dbReference type="SAM" id="MobiDB-lite"/>
    </source>
</evidence>
<evidence type="ECO:0000256" key="2">
    <source>
        <dbReference type="ARBA" id="ARBA00023242"/>
    </source>
</evidence>
<evidence type="ECO:0000259" key="4">
    <source>
        <dbReference type="PROSITE" id="PS50048"/>
    </source>
</evidence>
<keyword evidence="6" id="KW-1185">Reference proteome</keyword>
<dbReference type="Proteomes" id="UP000189911">
    <property type="component" value="Chromosome A"/>
</dbReference>
<dbReference type="GO" id="GO:0008270">
    <property type="term" value="F:zinc ion binding"/>
    <property type="evidence" value="ECO:0007669"/>
    <property type="project" value="InterPro"/>
</dbReference>
<dbReference type="OrthoDB" id="424974at2759"/>
<dbReference type="AlphaFoldDB" id="A0A1G4IQ08"/>
<dbReference type="GO" id="GO:0000976">
    <property type="term" value="F:transcription cis-regulatory region binding"/>
    <property type="evidence" value="ECO:0007669"/>
    <property type="project" value="TreeGrafter"/>
</dbReference>
<name>A0A1G4IQ08_9SACH</name>
<dbReference type="GO" id="GO:0000981">
    <property type="term" value="F:DNA-binding transcription factor activity, RNA polymerase II-specific"/>
    <property type="evidence" value="ECO:0007669"/>
    <property type="project" value="InterPro"/>
</dbReference>
<feature type="domain" description="Zn(2)-C6 fungal-type" evidence="4">
    <location>
        <begin position="182"/>
        <end position="212"/>
    </location>
</feature>
<dbReference type="InterPro" id="IPR036864">
    <property type="entry name" value="Zn2-C6_fun-type_DNA-bd_sf"/>
</dbReference>
<dbReference type="InterPro" id="IPR021858">
    <property type="entry name" value="Fun_TF"/>
</dbReference>
<reference evidence="6" key="1">
    <citation type="submission" date="2016-03" db="EMBL/GenBank/DDBJ databases">
        <authorList>
            <person name="Devillers Hugo."/>
        </authorList>
    </citation>
    <scope>NUCLEOTIDE SEQUENCE [LARGE SCALE GENOMIC DNA]</scope>
</reference>
<dbReference type="InterPro" id="IPR001138">
    <property type="entry name" value="Zn2Cys6_DnaBD"/>
</dbReference>
<dbReference type="SUPFAM" id="SSF57701">
    <property type="entry name" value="Zn2/Cys6 DNA-binding domain"/>
    <property type="match status" value="1"/>
</dbReference>
<feature type="region of interest" description="Disordered" evidence="3">
    <location>
        <begin position="218"/>
        <end position="271"/>
    </location>
</feature>
<dbReference type="PROSITE" id="PS00463">
    <property type="entry name" value="ZN2_CY6_FUNGAL_1"/>
    <property type="match status" value="1"/>
</dbReference>
<gene>
    <name evidence="5" type="ORF">LANO_0A03312G</name>
</gene>